<organism evidence="1 2">
    <name type="scientific">Nematocida displodere</name>
    <dbReference type="NCBI Taxonomy" id="1805483"/>
    <lineage>
        <taxon>Eukaryota</taxon>
        <taxon>Fungi</taxon>
        <taxon>Fungi incertae sedis</taxon>
        <taxon>Microsporidia</taxon>
        <taxon>Nematocida</taxon>
    </lineage>
</organism>
<dbReference type="VEuPathDB" id="MicrosporidiaDB:NEDG_01762"/>
<dbReference type="AlphaFoldDB" id="A0A177EGR3"/>
<sequence>MHSSYLKDLETETQEKTLLDELTEVAKTHAENAAFKGGETREGAYNAHAFHAIPRMAVPERLLATVEMEPPRAPQIVMALSGTTSVEFNFICSTIESVSDSLGCPIHLRPDHVDACTHLIVHTDQEELCARTYKYLKCLVKRKSIVTFLWYIELFDASKKPLDDELENISLGGYIRELTRNHLAKGDRMYGRSDAPVVAHNETKPHPFFKALNVIDSKSLLSEIEKDLILSNGGLINSRKAKRDCLNLQFKHDLYNFISAGSDGFSLGLVEKKAQAVGGAEISGEVSEEDPPSS</sequence>
<dbReference type="EMBL" id="LTDL01000037">
    <property type="protein sequence ID" value="OAG30179.1"/>
    <property type="molecule type" value="Genomic_DNA"/>
</dbReference>
<dbReference type="SUPFAM" id="SSF52113">
    <property type="entry name" value="BRCT domain"/>
    <property type="match status" value="1"/>
</dbReference>
<comment type="caution">
    <text evidence="1">The sequence shown here is derived from an EMBL/GenBank/DDBJ whole genome shotgun (WGS) entry which is preliminary data.</text>
</comment>
<keyword evidence="2" id="KW-1185">Reference proteome</keyword>
<reference evidence="1 2" key="1">
    <citation type="submission" date="2016-02" db="EMBL/GenBank/DDBJ databases">
        <title>Discovery of a natural microsporidian pathogen with a broad tissue tropism in Caenorhabditis elegans.</title>
        <authorList>
            <person name="Luallen R.J."/>
            <person name="Reinke A.W."/>
            <person name="Tong L."/>
            <person name="Botts M.R."/>
            <person name="Felix M.-A."/>
            <person name="Troemel E.R."/>
        </authorList>
    </citation>
    <scope>NUCLEOTIDE SEQUENCE [LARGE SCALE GENOMIC DNA]</scope>
    <source>
        <strain evidence="1 2">JUm2807</strain>
    </source>
</reference>
<evidence type="ECO:0000313" key="1">
    <source>
        <dbReference type="EMBL" id="OAG30179.1"/>
    </source>
</evidence>
<gene>
    <name evidence="1" type="ORF">NEDG_01762</name>
</gene>
<dbReference type="InterPro" id="IPR036420">
    <property type="entry name" value="BRCT_dom_sf"/>
</dbReference>
<evidence type="ECO:0008006" key="3">
    <source>
        <dbReference type="Google" id="ProtNLM"/>
    </source>
</evidence>
<dbReference type="RefSeq" id="XP_067544654.1">
    <property type="nucleotide sequence ID" value="XM_067689180.1"/>
</dbReference>
<dbReference type="GeneID" id="93648112"/>
<accession>A0A177EGR3</accession>
<dbReference type="Gene3D" id="3.40.50.10190">
    <property type="entry name" value="BRCT domain"/>
    <property type="match status" value="1"/>
</dbReference>
<proteinExistence type="predicted"/>
<dbReference type="Proteomes" id="UP000185944">
    <property type="component" value="Unassembled WGS sequence"/>
</dbReference>
<name>A0A177EGR3_9MICR</name>
<dbReference type="STRING" id="1805483.A0A177EGR3"/>
<protein>
    <recommendedName>
        <fullName evidence="3">BRCT domain-containing protein</fullName>
    </recommendedName>
</protein>
<dbReference type="OrthoDB" id="2195203at2759"/>
<evidence type="ECO:0000313" key="2">
    <source>
        <dbReference type="Proteomes" id="UP000185944"/>
    </source>
</evidence>